<accession>A0AB94IWL4</accession>
<sequence length="617" mass="68160">MKPFRPAAPSFGLLDEALSALLPADDGDSALSGRQAASLSTEQLLASRDAILDQLPVPLVISDEQDRILYANRALLSLINGPEDFLKGKKLPSILVPRAKLDPHSEDAQDPAERERQDLPDGQALILLGAEGVALPVKQLTGSVTWNAYKLTLSALFDLSEQQAANERLLRIAYYDSLTGLPNRDCFMDSLNQELRKLNSADGYTFSVILLNMDRFKLLNEQYGSDTADKVLIEVIERTKTILHGFATIFRTGGDEVMAILKGVSSQSYLESTLDRLLKLISLPIWIDGDSVFPSACLTAMLDIPKDFSALQVLGGLSSSMKAAKKRGLGCVLFVSPATEHRDKEAKHKDILKVTAEIQTSLLNDQFIPYFQPIYNTATMQLLGFETLARWRHPTGDILPPGAFIPEAEESGLLTAIDRSIVSQALAVMESFTRKYPNLNFHLNANASGLSLKDASFFDFIEGKLKNVTFPTDRFTLEITEDVLMENLGEARGRLEKLKKLNISVALDDFGTGYSSLQYISQLPVDSLKIDRSFIDQMLKSRKTASLVKSVIEMARSLNLGIVAEGIETKDQNQWLAEYNVAGQGFFFSVPLPVEKADEFLKDVSVFAELIKEMPQL</sequence>
<gene>
    <name evidence="3" type="ORF">SY1_08070</name>
</gene>
<dbReference type="PROSITE" id="PS50883">
    <property type="entry name" value="EAL"/>
    <property type="match status" value="1"/>
</dbReference>
<name>A0AB94IWL4_9BACT</name>
<dbReference type="SMART" id="SM00091">
    <property type="entry name" value="PAS"/>
    <property type="match status" value="1"/>
</dbReference>
<reference evidence="4" key="1">
    <citation type="submission" date="2010-03" db="EMBL/GenBank/DDBJ databases">
        <title>The genome sequence of Synergistetes sp. SGP1.</title>
        <authorList>
            <consortium name="metaHIT consortium -- http://www.metahit.eu/"/>
            <person name="Pajon A."/>
            <person name="Turner K."/>
            <person name="Parkhill J."/>
            <person name="Wade W."/>
            <person name="Vartoukian S."/>
        </authorList>
    </citation>
    <scope>NUCLEOTIDE SEQUENCE [LARGE SCALE GENOMIC DNA]</scope>
    <source>
        <strain evidence="4">SGP1</strain>
    </source>
</reference>
<dbReference type="NCBIfam" id="TIGR00254">
    <property type="entry name" value="GGDEF"/>
    <property type="match status" value="1"/>
</dbReference>
<dbReference type="Gene3D" id="3.30.70.270">
    <property type="match status" value="1"/>
</dbReference>
<dbReference type="InterPro" id="IPR001633">
    <property type="entry name" value="EAL_dom"/>
</dbReference>
<dbReference type="Pfam" id="PF13188">
    <property type="entry name" value="PAS_8"/>
    <property type="match status" value="1"/>
</dbReference>
<dbReference type="AlphaFoldDB" id="A0AB94IWL4"/>
<dbReference type="CDD" id="cd01948">
    <property type="entry name" value="EAL"/>
    <property type="match status" value="1"/>
</dbReference>
<dbReference type="Proteomes" id="UP000008957">
    <property type="component" value="Chromosome"/>
</dbReference>
<organism evidence="3 4">
    <name type="scientific">Fretibacterium fastidiosum</name>
    <dbReference type="NCBI Taxonomy" id="651822"/>
    <lineage>
        <taxon>Bacteria</taxon>
        <taxon>Thermotogati</taxon>
        <taxon>Synergistota</taxon>
        <taxon>Synergistia</taxon>
        <taxon>Synergistales</taxon>
        <taxon>Aminobacteriaceae</taxon>
        <taxon>Fretibacterium</taxon>
    </lineage>
</organism>
<dbReference type="SMART" id="SM00267">
    <property type="entry name" value="GGDEF"/>
    <property type="match status" value="1"/>
</dbReference>
<evidence type="ECO:0000259" key="1">
    <source>
        <dbReference type="PROSITE" id="PS50883"/>
    </source>
</evidence>
<dbReference type="EMBL" id="FP929056">
    <property type="protein sequence ID" value="CBL28121.1"/>
    <property type="molecule type" value="Genomic_DNA"/>
</dbReference>
<evidence type="ECO:0000313" key="3">
    <source>
        <dbReference type="EMBL" id="CBL28121.1"/>
    </source>
</evidence>
<proteinExistence type="predicted"/>
<dbReference type="SUPFAM" id="SSF55073">
    <property type="entry name" value="Nucleotide cyclase"/>
    <property type="match status" value="1"/>
</dbReference>
<evidence type="ECO:0000259" key="2">
    <source>
        <dbReference type="PROSITE" id="PS50887"/>
    </source>
</evidence>
<dbReference type="InterPro" id="IPR000160">
    <property type="entry name" value="GGDEF_dom"/>
</dbReference>
<reference evidence="3 4" key="2">
    <citation type="submission" date="2010-03" db="EMBL/GenBank/DDBJ databases">
        <authorList>
            <person name="Pajon A."/>
        </authorList>
    </citation>
    <scope>NUCLEOTIDE SEQUENCE [LARGE SCALE GENOMIC DNA]</scope>
    <source>
        <strain evidence="3 4">SGP1</strain>
    </source>
</reference>
<protein>
    <submittedName>
        <fullName evidence="3">PAS domain S-box/diguanylate cyclase (GGDEF) domain</fullName>
    </submittedName>
</protein>
<dbReference type="SMART" id="SM00052">
    <property type="entry name" value="EAL"/>
    <property type="match status" value="1"/>
</dbReference>
<evidence type="ECO:0000313" key="4">
    <source>
        <dbReference type="Proteomes" id="UP000008957"/>
    </source>
</evidence>
<dbReference type="Gene3D" id="3.20.20.450">
    <property type="entry name" value="EAL domain"/>
    <property type="match status" value="1"/>
</dbReference>
<dbReference type="Gene3D" id="3.30.450.20">
    <property type="entry name" value="PAS domain"/>
    <property type="match status" value="1"/>
</dbReference>
<dbReference type="PANTHER" id="PTHR33121">
    <property type="entry name" value="CYCLIC DI-GMP PHOSPHODIESTERASE PDEF"/>
    <property type="match status" value="1"/>
</dbReference>
<dbReference type="Pfam" id="PF00990">
    <property type="entry name" value="GGDEF"/>
    <property type="match status" value="1"/>
</dbReference>
<dbReference type="InterPro" id="IPR035919">
    <property type="entry name" value="EAL_sf"/>
</dbReference>
<dbReference type="RefSeq" id="WP_015556268.1">
    <property type="nucleotide sequence ID" value="NC_021038.1"/>
</dbReference>
<dbReference type="SUPFAM" id="SSF141868">
    <property type="entry name" value="EAL domain-like"/>
    <property type="match status" value="1"/>
</dbReference>
<dbReference type="PANTHER" id="PTHR33121:SF70">
    <property type="entry name" value="SIGNALING PROTEIN YKOW"/>
    <property type="match status" value="1"/>
</dbReference>
<dbReference type="GO" id="GO:0071111">
    <property type="term" value="F:cyclic-guanylate-specific phosphodiesterase activity"/>
    <property type="evidence" value="ECO:0007669"/>
    <property type="project" value="InterPro"/>
</dbReference>
<dbReference type="InterPro" id="IPR029787">
    <property type="entry name" value="Nucleotide_cyclase"/>
</dbReference>
<dbReference type="CDD" id="cd01949">
    <property type="entry name" value="GGDEF"/>
    <property type="match status" value="1"/>
</dbReference>
<dbReference type="CDD" id="cd00130">
    <property type="entry name" value="PAS"/>
    <property type="match status" value="1"/>
</dbReference>
<dbReference type="KEGG" id="sbr:SY1_08070"/>
<feature type="domain" description="EAL" evidence="1">
    <location>
        <begin position="351"/>
        <end position="605"/>
    </location>
</feature>
<feature type="domain" description="GGDEF" evidence="2">
    <location>
        <begin position="204"/>
        <end position="337"/>
    </location>
</feature>
<dbReference type="InterPro" id="IPR043128">
    <property type="entry name" value="Rev_trsase/Diguanyl_cyclase"/>
</dbReference>
<dbReference type="PROSITE" id="PS50887">
    <property type="entry name" value="GGDEF"/>
    <property type="match status" value="1"/>
</dbReference>
<dbReference type="SUPFAM" id="SSF55785">
    <property type="entry name" value="PYP-like sensor domain (PAS domain)"/>
    <property type="match status" value="1"/>
</dbReference>
<dbReference type="InterPro" id="IPR050706">
    <property type="entry name" value="Cyclic-di-GMP_PDE-like"/>
</dbReference>
<dbReference type="InterPro" id="IPR035965">
    <property type="entry name" value="PAS-like_dom_sf"/>
</dbReference>
<keyword evidence="4" id="KW-1185">Reference proteome</keyword>
<dbReference type="InterPro" id="IPR000014">
    <property type="entry name" value="PAS"/>
</dbReference>
<dbReference type="Pfam" id="PF00563">
    <property type="entry name" value="EAL"/>
    <property type="match status" value="1"/>
</dbReference>